<evidence type="ECO:0000313" key="1">
    <source>
        <dbReference type="EMBL" id="TCJ15210.1"/>
    </source>
</evidence>
<keyword evidence="2" id="KW-1185">Reference proteome</keyword>
<comment type="caution">
    <text evidence="1">The sequence shown here is derived from an EMBL/GenBank/DDBJ whole genome shotgun (WGS) entry which is preliminary data.</text>
</comment>
<dbReference type="AlphaFoldDB" id="A0A4R1BDP9"/>
<gene>
    <name evidence="1" type="ORF">EZJ19_07835</name>
</gene>
<accession>A0A4R1BDP9</accession>
<proteinExistence type="predicted"/>
<name>A0A4R1BDP9_9PROT</name>
<dbReference type="Proteomes" id="UP000295443">
    <property type="component" value="Unassembled WGS sequence"/>
</dbReference>
<reference evidence="1 2" key="1">
    <citation type="submission" date="2019-03" db="EMBL/GenBank/DDBJ databases">
        <title>Genome sequence of Thiobacillaceae bacterium LSR1, a sulfur-oxidizing bacterium isolated from freshwater sediment.</title>
        <authorList>
            <person name="Li S."/>
        </authorList>
    </citation>
    <scope>NUCLEOTIDE SEQUENCE [LARGE SCALE GENOMIC DNA]</scope>
    <source>
        <strain evidence="1 2">LSR1</strain>
    </source>
</reference>
<organism evidence="1 2">
    <name type="scientific">Parasulfuritortus cantonensis</name>
    <dbReference type="NCBI Taxonomy" id="2528202"/>
    <lineage>
        <taxon>Bacteria</taxon>
        <taxon>Pseudomonadati</taxon>
        <taxon>Pseudomonadota</taxon>
        <taxon>Betaproteobacteria</taxon>
        <taxon>Nitrosomonadales</taxon>
        <taxon>Thiobacillaceae</taxon>
        <taxon>Parasulfuritortus</taxon>
    </lineage>
</organism>
<sequence>MPFIVEASTSDPAAREGHAKGNLADYEICPTRPKACEQTHRYHRSGYWVEVYDQDSGELLSGPINPDQPLPSYIV</sequence>
<protein>
    <submittedName>
        <fullName evidence="1">Uncharacterized protein</fullName>
    </submittedName>
</protein>
<evidence type="ECO:0000313" key="2">
    <source>
        <dbReference type="Proteomes" id="UP000295443"/>
    </source>
</evidence>
<dbReference type="RefSeq" id="WP_131446332.1">
    <property type="nucleotide sequence ID" value="NZ_SJZB01000029.1"/>
</dbReference>
<dbReference type="OrthoDB" id="9182570at2"/>
<dbReference type="EMBL" id="SJZB01000029">
    <property type="protein sequence ID" value="TCJ15210.1"/>
    <property type="molecule type" value="Genomic_DNA"/>
</dbReference>